<reference evidence="4" key="1">
    <citation type="submission" date="2017-09" db="EMBL/GenBank/DDBJ databases">
        <title>Depth-based differentiation of microbial function through sediment-hosted aquifers and enrichment of novel symbionts in the deep terrestrial subsurface.</title>
        <authorList>
            <person name="Probst A.J."/>
            <person name="Ladd B."/>
            <person name="Jarett J.K."/>
            <person name="Geller-Mcgrath D.E."/>
            <person name="Sieber C.M.K."/>
            <person name="Emerson J.B."/>
            <person name="Anantharaman K."/>
            <person name="Thomas B.C."/>
            <person name="Malmstrom R."/>
            <person name="Stieglmeier M."/>
            <person name="Klingl A."/>
            <person name="Woyke T."/>
            <person name="Ryan C.M."/>
            <person name="Banfield J.F."/>
        </authorList>
    </citation>
    <scope>NUCLEOTIDE SEQUENCE [LARGE SCALE GENOMIC DNA]</scope>
</reference>
<dbReference type="Pfam" id="PF00293">
    <property type="entry name" value="NUDIX"/>
    <property type="match status" value="1"/>
</dbReference>
<dbReference type="Gene3D" id="3.90.79.10">
    <property type="entry name" value="Nucleoside Triphosphate Pyrophosphohydrolase"/>
    <property type="match status" value="1"/>
</dbReference>
<protein>
    <submittedName>
        <fullName evidence="3">DNA mismatch repair protein MutT</fullName>
    </submittedName>
</protein>
<evidence type="ECO:0000313" key="3">
    <source>
        <dbReference type="EMBL" id="PIY68560.1"/>
    </source>
</evidence>
<dbReference type="EMBL" id="PFLF01000112">
    <property type="protein sequence ID" value="PIY68560.1"/>
    <property type="molecule type" value="Genomic_DNA"/>
</dbReference>
<dbReference type="AlphaFoldDB" id="A0A2M7QCH3"/>
<dbReference type="GO" id="GO:0006203">
    <property type="term" value="P:dGTP catabolic process"/>
    <property type="evidence" value="ECO:0007669"/>
    <property type="project" value="TreeGrafter"/>
</dbReference>
<keyword evidence="1" id="KW-0378">Hydrolase</keyword>
<dbReference type="Proteomes" id="UP000230108">
    <property type="component" value="Unassembled WGS sequence"/>
</dbReference>
<name>A0A2M7QCH3_9BACT</name>
<organism evidence="3 4">
    <name type="scientific">Candidatus Roizmanbacteria bacterium CG_4_10_14_0_8_um_filter_39_9</name>
    <dbReference type="NCBI Taxonomy" id="1974829"/>
    <lineage>
        <taxon>Bacteria</taxon>
        <taxon>Candidatus Roizmaniibacteriota</taxon>
    </lineage>
</organism>
<gene>
    <name evidence="3" type="ORF">COY90_05255</name>
</gene>
<dbReference type="PANTHER" id="PTHR16099:SF5">
    <property type="entry name" value="NUCLEOTIDE TRIPHOSPHATE DIPHOSPHATASE NUDT15"/>
    <property type="match status" value="1"/>
</dbReference>
<dbReference type="InterPro" id="IPR020084">
    <property type="entry name" value="NUDIX_hydrolase_CS"/>
</dbReference>
<evidence type="ECO:0000256" key="1">
    <source>
        <dbReference type="ARBA" id="ARBA00022801"/>
    </source>
</evidence>
<evidence type="ECO:0000313" key="4">
    <source>
        <dbReference type="Proteomes" id="UP000230108"/>
    </source>
</evidence>
<dbReference type="PROSITE" id="PS51462">
    <property type="entry name" value="NUDIX"/>
    <property type="match status" value="1"/>
</dbReference>
<dbReference type="SUPFAM" id="SSF55811">
    <property type="entry name" value="Nudix"/>
    <property type="match status" value="1"/>
</dbReference>
<dbReference type="GO" id="GO:0005829">
    <property type="term" value="C:cytosol"/>
    <property type="evidence" value="ECO:0007669"/>
    <property type="project" value="TreeGrafter"/>
</dbReference>
<dbReference type="PANTHER" id="PTHR16099">
    <property type="entry name" value="8-OXO-DGTP DIPHOSPHATES NUDT15"/>
    <property type="match status" value="1"/>
</dbReference>
<sequence length="140" mass="15832">MTDQHIGVCVIVLDESKHKVLLGKRKNAYLAGAFGLPGGRVNLTEPLVECAVRELREETGLTAKLLRYVGVVRELQNCYNFIHFVYVCNKYSGTMETKEPEKCEGWEWYPLNSLPSDILPGHKSSLELLLNKDLLIQDLV</sequence>
<evidence type="ECO:0000259" key="2">
    <source>
        <dbReference type="PROSITE" id="PS51462"/>
    </source>
</evidence>
<dbReference type="CDD" id="cd04678">
    <property type="entry name" value="NUDIX_MTH2_Nudt15"/>
    <property type="match status" value="1"/>
</dbReference>
<dbReference type="InterPro" id="IPR000086">
    <property type="entry name" value="NUDIX_hydrolase_dom"/>
</dbReference>
<proteinExistence type="predicted"/>
<dbReference type="PROSITE" id="PS00893">
    <property type="entry name" value="NUDIX_BOX"/>
    <property type="match status" value="1"/>
</dbReference>
<dbReference type="InterPro" id="IPR015797">
    <property type="entry name" value="NUDIX_hydrolase-like_dom_sf"/>
</dbReference>
<dbReference type="GO" id="GO:0035539">
    <property type="term" value="F:8-oxo-7,8-dihydrodeoxyguanosine triphosphate pyrophosphatase activity"/>
    <property type="evidence" value="ECO:0007669"/>
    <property type="project" value="TreeGrafter"/>
</dbReference>
<comment type="caution">
    <text evidence="3">The sequence shown here is derived from an EMBL/GenBank/DDBJ whole genome shotgun (WGS) entry which is preliminary data.</text>
</comment>
<feature type="domain" description="Nudix hydrolase" evidence="2">
    <location>
        <begin position="3"/>
        <end position="131"/>
    </location>
</feature>
<accession>A0A2M7QCH3</accession>